<comment type="caution">
    <text evidence="2">The sequence shown here is derived from an EMBL/GenBank/DDBJ whole genome shotgun (WGS) entry which is preliminary data.</text>
</comment>
<evidence type="ECO:0000313" key="3">
    <source>
        <dbReference type="Proteomes" id="UP001498421"/>
    </source>
</evidence>
<evidence type="ECO:0000313" key="2">
    <source>
        <dbReference type="EMBL" id="KAK7430704.1"/>
    </source>
</evidence>
<protein>
    <recommendedName>
        <fullName evidence="4">TauD/TfdA-like domain-containing protein</fullName>
    </recommendedName>
</protein>
<evidence type="ECO:0000256" key="1">
    <source>
        <dbReference type="ARBA" id="ARBA00023002"/>
    </source>
</evidence>
<reference evidence="2 3" key="1">
    <citation type="journal article" date="2025" name="Microbiol. Resour. Announc.">
        <title>Draft genome sequences for Neonectria magnoliae and Neonectria punicea, canker pathogens of Liriodendron tulipifera and Acer saccharum in West Virginia.</title>
        <authorList>
            <person name="Petronek H.M."/>
            <person name="Kasson M.T."/>
            <person name="Metheny A.M."/>
            <person name="Stauder C.M."/>
            <person name="Lovett B."/>
            <person name="Lynch S.C."/>
            <person name="Garnas J.R."/>
            <person name="Kasson L.R."/>
            <person name="Stajich J.E."/>
        </authorList>
    </citation>
    <scope>NUCLEOTIDE SEQUENCE [LARGE SCALE GENOMIC DNA]</scope>
    <source>
        <strain evidence="2 3">NRRL 64651</strain>
    </source>
</reference>
<dbReference type="Gene3D" id="3.60.130.10">
    <property type="entry name" value="Clavaminate synthase-like"/>
    <property type="match status" value="1"/>
</dbReference>
<accession>A0ABR1IAS5</accession>
<dbReference type="SUPFAM" id="SSF51197">
    <property type="entry name" value="Clavaminate synthase-like"/>
    <property type="match status" value="1"/>
</dbReference>
<name>A0ABR1IAS5_9HYPO</name>
<gene>
    <name evidence="2" type="ORF">QQZ08_002748</name>
</gene>
<sequence length="163" mass="18758">MTWPHESPLTSDWRYAMKKQQGVRVINQPVIACVDGKVQINLATAFLKGFGYISRQADNDIRVLLQACRKYCMALRQAVSDMLLVNNLSVLHARDSFVDDPGAGKTRRFMSAMLRDPELAWRKPTNMANEMGKKFAKLESPQFIGTVEQYEEFRDKFVMLRHD</sequence>
<dbReference type="EMBL" id="JAZAVK010000017">
    <property type="protein sequence ID" value="KAK7430704.1"/>
    <property type="molecule type" value="Genomic_DNA"/>
</dbReference>
<organism evidence="2 3">
    <name type="scientific">Neonectria magnoliae</name>
    <dbReference type="NCBI Taxonomy" id="2732573"/>
    <lineage>
        <taxon>Eukaryota</taxon>
        <taxon>Fungi</taxon>
        <taxon>Dikarya</taxon>
        <taxon>Ascomycota</taxon>
        <taxon>Pezizomycotina</taxon>
        <taxon>Sordariomycetes</taxon>
        <taxon>Hypocreomycetidae</taxon>
        <taxon>Hypocreales</taxon>
        <taxon>Nectriaceae</taxon>
        <taxon>Neonectria</taxon>
    </lineage>
</organism>
<keyword evidence="1" id="KW-0560">Oxidoreductase</keyword>
<keyword evidence="3" id="KW-1185">Reference proteome</keyword>
<evidence type="ECO:0008006" key="4">
    <source>
        <dbReference type="Google" id="ProtNLM"/>
    </source>
</evidence>
<dbReference type="Proteomes" id="UP001498421">
    <property type="component" value="Unassembled WGS sequence"/>
</dbReference>
<dbReference type="InterPro" id="IPR042098">
    <property type="entry name" value="TauD-like_sf"/>
</dbReference>
<proteinExistence type="predicted"/>